<gene>
    <name evidence="1" type="ORF">NDU88_008497</name>
</gene>
<evidence type="ECO:0000313" key="2">
    <source>
        <dbReference type="Proteomes" id="UP001066276"/>
    </source>
</evidence>
<protein>
    <submittedName>
        <fullName evidence="1">Uncharacterized protein</fullName>
    </submittedName>
</protein>
<comment type="caution">
    <text evidence="1">The sequence shown here is derived from an EMBL/GenBank/DDBJ whole genome shotgun (WGS) entry which is preliminary data.</text>
</comment>
<reference evidence="1" key="1">
    <citation type="journal article" date="2022" name="bioRxiv">
        <title>Sequencing and chromosome-scale assembly of the giantPleurodeles waltlgenome.</title>
        <authorList>
            <person name="Brown T."/>
            <person name="Elewa A."/>
            <person name="Iarovenko S."/>
            <person name="Subramanian E."/>
            <person name="Araus A.J."/>
            <person name="Petzold A."/>
            <person name="Susuki M."/>
            <person name="Suzuki K.-i.T."/>
            <person name="Hayashi T."/>
            <person name="Toyoda A."/>
            <person name="Oliveira C."/>
            <person name="Osipova E."/>
            <person name="Leigh N.D."/>
            <person name="Simon A."/>
            <person name="Yun M.H."/>
        </authorList>
    </citation>
    <scope>NUCLEOTIDE SEQUENCE</scope>
    <source>
        <strain evidence="1">20211129_DDA</strain>
        <tissue evidence="1">Liver</tissue>
    </source>
</reference>
<dbReference type="Proteomes" id="UP001066276">
    <property type="component" value="Chromosome 8"/>
</dbReference>
<dbReference type="AlphaFoldDB" id="A0AAV7NZE5"/>
<organism evidence="1 2">
    <name type="scientific">Pleurodeles waltl</name>
    <name type="common">Iberian ribbed newt</name>
    <dbReference type="NCBI Taxonomy" id="8319"/>
    <lineage>
        <taxon>Eukaryota</taxon>
        <taxon>Metazoa</taxon>
        <taxon>Chordata</taxon>
        <taxon>Craniata</taxon>
        <taxon>Vertebrata</taxon>
        <taxon>Euteleostomi</taxon>
        <taxon>Amphibia</taxon>
        <taxon>Batrachia</taxon>
        <taxon>Caudata</taxon>
        <taxon>Salamandroidea</taxon>
        <taxon>Salamandridae</taxon>
        <taxon>Pleurodelinae</taxon>
        <taxon>Pleurodeles</taxon>
    </lineage>
</organism>
<dbReference type="EMBL" id="JANPWB010000012">
    <property type="protein sequence ID" value="KAJ1120324.1"/>
    <property type="molecule type" value="Genomic_DNA"/>
</dbReference>
<sequence>MDTTSQEHLQKWEDNLKQASINMILQLIEISQEEYGKHRQEVDKLTKCIDEANWGDITTKNYAIRNSTIDRYEEDIIQRKNRKFRRDLSDYQLGSLHIQQKV</sequence>
<evidence type="ECO:0000313" key="1">
    <source>
        <dbReference type="EMBL" id="KAJ1120324.1"/>
    </source>
</evidence>
<proteinExistence type="predicted"/>
<name>A0AAV7NZE5_PLEWA</name>
<accession>A0AAV7NZE5</accession>
<keyword evidence="2" id="KW-1185">Reference proteome</keyword>